<keyword evidence="3" id="KW-1185">Reference proteome</keyword>
<reference evidence="3" key="1">
    <citation type="journal article" date="2019" name="Int. J. Syst. Evol. Microbiol.">
        <title>The Global Catalogue of Microorganisms (GCM) 10K type strain sequencing project: providing services to taxonomists for standard genome sequencing and annotation.</title>
        <authorList>
            <consortium name="The Broad Institute Genomics Platform"/>
            <consortium name="The Broad Institute Genome Sequencing Center for Infectious Disease"/>
            <person name="Wu L."/>
            <person name="Ma J."/>
        </authorList>
    </citation>
    <scope>NUCLEOTIDE SEQUENCE [LARGE SCALE GENOMIC DNA]</scope>
    <source>
        <strain evidence="3">JCM 19635</strain>
    </source>
</reference>
<feature type="signal peptide" evidence="1">
    <location>
        <begin position="1"/>
        <end position="22"/>
    </location>
</feature>
<feature type="chain" id="PRO_5045536142" description="Lipoprotein" evidence="1">
    <location>
        <begin position="23"/>
        <end position="139"/>
    </location>
</feature>
<evidence type="ECO:0000313" key="2">
    <source>
        <dbReference type="EMBL" id="MFC7668621.1"/>
    </source>
</evidence>
<keyword evidence="1" id="KW-0732">Signal</keyword>
<dbReference type="EMBL" id="JBHTEK010000001">
    <property type="protein sequence ID" value="MFC7668621.1"/>
    <property type="molecule type" value="Genomic_DNA"/>
</dbReference>
<proteinExistence type="predicted"/>
<name>A0ABW2U936_9BACT</name>
<comment type="caution">
    <text evidence="2">The sequence shown here is derived from an EMBL/GenBank/DDBJ whole genome shotgun (WGS) entry which is preliminary data.</text>
</comment>
<dbReference type="RefSeq" id="WP_380204077.1">
    <property type="nucleotide sequence ID" value="NZ_JBHTEK010000001.1"/>
</dbReference>
<evidence type="ECO:0000313" key="3">
    <source>
        <dbReference type="Proteomes" id="UP001596513"/>
    </source>
</evidence>
<evidence type="ECO:0000256" key="1">
    <source>
        <dbReference type="SAM" id="SignalP"/>
    </source>
</evidence>
<dbReference type="PROSITE" id="PS51257">
    <property type="entry name" value="PROKAR_LIPOPROTEIN"/>
    <property type="match status" value="1"/>
</dbReference>
<dbReference type="Proteomes" id="UP001596513">
    <property type="component" value="Unassembled WGS sequence"/>
</dbReference>
<organism evidence="2 3">
    <name type="scientific">Hymenobacter humi</name>
    <dbReference type="NCBI Taxonomy" id="1411620"/>
    <lineage>
        <taxon>Bacteria</taxon>
        <taxon>Pseudomonadati</taxon>
        <taxon>Bacteroidota</taxon>
        <taxon>Cytophagia</taxon>
        <taxon>Cytophagales</taxon>
        <taxon>Hymenobacteraceae</taxon>
        <taxon>Hymenobacter</taxon>
    </lineage>
</organism>
<protein>
    <recommendedName>
        <fullName evidence="4">Lipoprotein</fullName>
    </recommendedName>
</protein>
<sequence length="139" mass="16011">MKLYKALTLFMPLLLLSGCFWGDEYETKHLIGHYYLDETEPDSGAWYLHFDDEEFGLADALFNCQVVEAGFNEKCIIMRAVCTTPQFYIARMSGTADREVARRNILGPLTEMEFNKALHQLCGNRVPRFDSNLTKASKW</sequence>
<gene>
    <name evidence="2" type="ORF">ACFQT0_15545</name>
</gene>
<accession>A0ABW2U936</accession>
<evidence type="ECO:0008006" key="4">
    <source>
        <dbReference type="Google" id="ProtNLM"/>
    </source>
</evidence>